<dbReference type="PANTHER" id="PTHR43135:SF3">
    <property type="entry name" value="ALPHA-D-RIBOSE 1-METHYLPHOSPHONATE 5-TRIPHOSPHATE DIPHOSPHATASE"/>
    <property type="match status" value="1"/>
</dbReference>
<name>A0ABV6XC17_9ACTN</name>
<accession>A0ABV6XC17</accession>
<dbReference type="EMBL" id="JBHEZY010000021">
    <property type="protein sequence ID" value="MFC1435722.1"/>
    <property type="molecule type" value="Genomic_DNA"/>
</dbReference>
<protein>
    <submittedName>
        <fullName evidence="2">Amidohydrolase family protein</fullName>
    </submittedName>
</protein>
<dbReference type="Proteomes" id="UP001592530">
    <property type="component" value="Unassembled WGS sequence"/>
</dbReference>
<gene>
    <name evidence="2" type="ORF">ACEZDB_34320</name>
</gene>
<reference evidence="2 3" key="1">
    <citation type="submission" date="2024-09" db="EMBL/GenBank/DDBJ databases">
        <authorList>
            <person name="Lee S.D."/>
        </authorList>
    </citation>
    <scope>NUCLEOTIDE SEQUENCE [LARGE SCALE GENOMIC DNA]</scope>
    <source>
        <strain evidence="2 3">N1-3</strain>
    </source>
</reference>
<evidence type="ECO:0000313" key="2">
    <source>
        <dbReference type="EMBL" id="MFC1435722.1"/>
    </source>
</evidence>
<dbReference type="SUPFAM" id="SSF51338">
    <property type="entry name" value="Composite domain of metallo-dependent hydrolases"/>
    <property type="match status" value="1"/>
</dbReference>
<dbReference type="InterPro" id="IPR019546">
    <property type="entry name" value="TAT_signal_bac_arc"/>
</dbReference>
<dbReference type="InterPro" id="IPR006680">
    <property type="entry name" value="Amidohydro-rel"/>
</dbReference>
<dbReference type="Pfam" id="PF01979">
    <property type="entry name" value="Amidohydro_1"/>
    <property type="match status" value="1"/>
</dbReference>
<dbReference type="SUPFAM" id="SSF51556">
    <property type="entry name" value="Metallo-dependent hydrolases"/>
    <property type="match status" value="1"/>
</dbReference>
<feature type="domain" description="Amidohydrolase-related" evidence="1">
    <location>
        <begin position="91"/>
        <end position="394"/>
    </location>
</feature>
<dbReference type="Gene3D" id="3.30.110.90">
    <property type="entry name" value="Amidohydrolase"/>
    <property type="match status" value="1"/>
</dbReference>
<dbReference type="PANTHER" id="PTHR43135">
    <property type="entry name" value="ALPHA-D-RIBOSE 1-METHYLPHOSPHONATE 5-TRIPHOSPHATE DIPHOSPHATASE"/>
    <property type="match status" value="1"/>
</dbReference>
<dbReference type="RefSeq" id="WP_380559074.1">
    <property type="nucleotide sequence ID" value="NZ_JBHEZY010000021.1"/>
</dbReference>
<dbReference type="InterPro" id="IPR032466">
    <property type="entry name" value="Metal_Hydrolase"/>
</dbReference>
<organism evidence="2 3">
    <name type="scientific">Streptacidiphilus alkalitolerans</name>
    <dbReference type="NCBI Taxonomy" id="3342712"/>
    <lineage>
        <taxon>Bacteria</taxon>
        <taxon>Bacillati</taxon>
        <taxon>Actinomycetota</taxon>
        <taxon>Actinomycetes</taxon>
        <taxon>Kitasatosporales</taxon>
        <taxon>Streptomycetaceae</taxon>
        <taxon>Streptacidiphilus</taxon>
    </lineage>
</organism>
<dbReference type="InterPro" id="IPR006311">
    <property type="entry name" value="TAT_signal"/>
</dbReference>
<dbReference type="InterPro" id="IPR051781">
    <property type="entry name" value="Metallo-dep_Hydrolase"/>
</dbReference>
<dbReference type="Gene3D" id="3.40.50.10910">
    <property type="entry name" value="Amidohydrolase"/>
    <property type="match status" value="1"/>
</dbReference>
<evidence type="ECO:0000313" key="3">
    <source>
        <dbReference type="Proteomes" id="UP001592530"/>
    </source>
</evidence>
<dbReference type="InterPro" id="IPR011059">
    <property type="entry name" value="Metal-dep_hydrolase_composite"/>
</dbReference>
<dbReference type="Gene3D" id="1.20.58.520">
    <property type="entry name" value="Amidohydrolase"/>
    <property type="match status" value="1"/>
</dbReference>
<dbReference type="NCBIfam" id="TIGR01409">
    <property type="entry name" value="TAT_signal_seq"/>
    <property type="match status" value="1"/>
</dbReference>
<dbReference type="Gene3D" id="2.30.40.10">
    <property type="entry name" value="Urease, subunit C, domain 1"/>
    <property type="match status" value="1"/>
</dbReference>
<dbReference type="PROSITE" id="PS51318">
    <property type="entry name" value="TAT"/>
    <property type="match status" value="1"/>
</dbReference>
<sequence>MCTNEWTRRSFLQTAAGTGVALSGAAALLRPEPARATERTAAAGTPERVVLTNVRVFDGQKLTAPRSVVIDYGVIGIAALGARTVDCGGATLLPGLIDAHIHLTDVTTLEQLAGYGVTTAMDMACWPPTLVNSLRKQAGLTDIQSAGIPAVAPGSLQAQIPGFPPAGIVTGPNQATSFVAARVAEGSDYIKVITGTPGVDGLDQPTLNAVTKAAHGFGKPVMAHATTAADVAMSLLAGIDIIHHVPLDTALTSAAAAQYVSGHRISVPTLTIMEGFANLGIPGLNYAAASGSVAALHRAGVRILAGTDSNHTPGIPVQPAYGSSLHHELELLVDAGLSPLEALRSATALPAQSFGYKDRGAVLPGYRADLVLVDGDPTTDITATRNIQRVWIRGIEYPPAA</sequence>
<comment type="caution">
    <text evidence="2">The sequence shown here is derived from an EMBL/GenBank/DDBJ whole genome shotgun (WGS) entry which is preliminary data.</text>
</comment>
<evidence type="ECO:0000259" key="1">
    <source>
        <dbReference type="Pfam" id="PF01979"/>
    </source>
</evidence>
<proteinExistence type="predicted"/>